<dbReference type="AlphaFoldDB" id="A0A5Q4ZKL6"/>
<evidence type="ECO:0000259" key="2">
    <source>
        <dbReference type="Pfam" id="PF04230"/>
    </source>
</evidence>
<evidence type="ECO:0000256" key="1">
    <source>
        <dbReference type="SAM" id="MobiDB-lite"/>
    </source>
</evidence>
<dbReference type="InterPro" id="IPR007345">
    <property type="entry name" value="Polysacch_pyruvyl_Trfase"/>
</dbReference>
<proteinExistence type="predicted"/>
<dbReference type="EMBL" id="LR699554">
    <property type="protein sequence ID" value="VVD34185.1"/>
    <property type="molecule type" value="Genomic_DNA"/>
</dbReference>
<organism evidence="3 4">
    <name type="scientific">Paraburkholderia dioscoreae</name>
    <dbReference type="NCBI Taxonomy" id="2604047"/>
    <lineage>
        <taxon>Bacteria</taxon>
        <taxon>Pseudomonadati</taxon>
        <taxon>Pseudomonadota</taxon>
        <taxon>Betaproteobacteria</taxon>
        <taxon>Burkholderiales</taxon>
        <taxon>Burkholderiaceae</taxon>
        <taxon>Paraburkholderia</taxon>
    </lineage>
</organism>
<evidence type="ECO:0000313" key="3">
    <source>
        <dbReference type="EMBL" id="VVD34185.1"/>
    </source>
</evidence>
<feature type="region of interest" description="Disordered" evidence="1">
    <location>
        <begin position="1"/>
        <end position="30"/>
    </location>
</feature>
<dbReference type="Pfam" id="PF04230">
    <property type="entry name" value="PS_pyruv_trans"/>
    <property type="match status" value="1"/>
</dbReference>
<sequence length="424" mass="46828">MKDSIRKPVLQLDDASGPSPSTGVSVDNQNIRGTGAKMTDAVLKPLQLGLALRRRLGRWRRLHGVRRWQDYQRAMTGETAVCSYIGWVGHGNVGDDALYEAFRDVLFPKLLMTLEDDVSALSWVARRRQEVAPTLLGGGTLINVMPYYDALVRAHSKGAPFAVFGTGVSDSTFWSRFPEHKLRGGAALWPDLLREARYIGVRGPRSAESLDRQGIRNVEIIGDPALSLPKLPRRRNSEKFVLGLNLGSHDPVDGGAPAVFDAALDLARHVLKQGAEIMYVCLHAIDAELGKRLYFALGKPDRFRLLPCNEDVSRVCSQLARCDLVVGQRLHATVLACAQGVANLSLSYQPKCFDFLESIGQSKLAIDTVGVSGGALIERYDWLLAHQDSVEAEIAVACDRFRRLQSTRAREVQSMLFDEHDQQG</sequence>
<dbReference type="PANTHER" id="PTHR36836:SF1">
    <property type="entry name" value="COLANIC ACID BIOSYNTHESIS PROTEIN WCAK"/>
    <property type="match status" value="1"/>
</dbReference>
<feature type="domain" description="Polysaccharide pyruvyl transferase" evidence="2">
    <location>
        <begin position="92"/>
        <end position="349"/>
    </location>
</feature>
<gene>
    <name evidence="3" type="ORF">PDMSB3_2901</name>
</gene>
<dbReference type="PANTHER" id="PTHR36836">
    <property type="entry name" value="COLANIC ACID BIOSYNTHESIS PROTEIN WCAK"/>
    <property type="match status" value="1"/>
</dbReference>
<evidence type="ECO:0000313" key="4">
    <source>
        <dbReference type="Proteomes" id="UP000325811"/>
    </source>
</evidence>
<dbReference type="Proteomes" id="UP000325811">
    <property type="component" value="Chromosome II"/>
</dbReference>
<feature type="compositionally biased region" description="Polar residues" evidence="1">
    <location>
        <begin position="18"/>
        <end position="30"/>
    </location>
</feature>
<reference evidence="3 4" key="1">
    <citation type="submission" date="2019-08" db="EMBL/GenBank/DDBJ databases">
        <authorList>
            <person name="Herpell B J."/>
        </authorList>
    </citation>
    <scope>NUCLEOTIDE SEQUENCE [LARGE SCALE GENOMIC DNA]</scope>
    <source>
        <strain evidence="4">Msb3</strain>
    </source>
</reference>
<dbReference type="KEGG" id="pdio:PDMSB3_2901.1"/>
<name>A0A5Q4ZKL6_9BURK</name>
<accession>A0A5Q4ZKL6</accession>
<protein>
    <recommendedName>
        <fullName evidence="2">Polysaccharide pyruvyl transferase domain-containing protein</fullName>
    </recommendedName>
</protein>
<dbReference type="RefSeq" id="WP_165189249.1">
    <property type="nucleotide sequence ID" value="NZ_LR699554.1"/>
</dbReference>
<keyword evidence="4" id="KW-1185">Reference proteome</keyword>